<reference evidence="1" key="1">
    <citation type="submission" date="2021-08" db="EMBL/GenBank/DDBJ databases">
        <title>The first chromosome-level gecko genome reveals the dynamic sex chromosomes of Neotropical dwarf geckos (Sphaerodactylidae: Sphaerodactylus).</title>
        <authorList>
            <person name="Pinto B.J."/>
            <person name="Keating S.E."/>
            <person name="Gamble T."/>
        </authorList>
    </citation>
    <scope>NUCLEOTIDE SEQUENCE</scope>
    <source>
        <strain evidence="1">TG3544</strain>
    </source>
</reference>
<comment type="caution">
    <text evidence="1">The sequence shown here is derived from an EMBL/GenBank/DDBJ whole genome shotgun (WGS) entry which is preliminary data.</text>
</comment>
<sequence length="619" mass="68931">MASSSCLDEAQLRNLKTQYEAQNASNAASQIQALVDCINALKIKVGILGARGGGVSTLVQALLDKPHQVTDPWAYLREAPEPTKQLIGHVHPTYPNLTLCDLPGFELSEKLAAYLKRLGDLSKYHCFVVVVTGSLADTHLEVLKTLKQKGKTFLLVRTKVDLDVHTAERRLRFKFNLAEQLRVIRKELTETLAKNGMDTTRVFLVSGLETEKYEFTRFEDSLEGEVLSLKRSHDGDLEDLKAVSQKKTEQLYNICQGGSLAEVPGVIYSTLRESSQVRLDVAVIGEVGCGKSSLVNALRGVGAREPDAAPTGVTGTTDKAKAYPLPLVPLLYLWDLPGVGVTEEDVSHLDLSRYDFFLLVASERYKHAHSCLARAITAAGKKAFFVRSKIDVDMGTQPESQLISKEELQEKIRKKCLEDLKKDGVLSPQVFLVSSVMHGAYDLPRLQEVLVGIAPYLKKKALRRAIPTVLSRLVRRKSKVLMKDVWIKALQMCLYCVEKPNGDMVENLKATIASFCIVLGLDKKSLKHTAQITGKAHTLLQEQIRSRFAKPLNSKDMLILITKPVSLTRWAWSYVPYLGRGTNLEAEISFESTYQMLKQVVVELSEDAERVLWVALVEE</sequence>
<gene>
    <name evidence="1" type="ORF">K3G42_028960</name>
</gene>
<dbReference type="Proteomes" id="UP000827872">
    <property type="component" value="Linkage Group LG06"/>
</dbReference>
<evidence type="ECO:0000313" key="2">
    <source>
        <dbReference type="Proteomes" id="UP000827872"/>
    </source>
</evidence>
<protein>
    <submittedName>
        <fullName evidence="1">Uncharacterized protein</fullName>
    </submittedName>
</protein>
<keyword evidence="2" id="KW-1185">Reference proteome</keyword>
<dbReference type="EMBL" id="CM037619">
    <property type="protein sequence ID" value="KAH8008310.1"/>
    <property type="molecule type" value="Genomic_DNA"/>
</dbReference>
<evidence type="ECO:0000313" key="1">
    <source>
        <dbReference type="EMBL" id="KAH8008310.1"/>
    </source>
</evidence>
<accession>A0ACB8FTP3</accession>
<proteinExistence type="predicted"/>
<organism evidence="1 2">
    <name type="scientific">Sphaerodactylus townsendi</name>
    <dbReference type="NCBI Taxonomy" id="933632"/>
    <lineage>
        <taxon>Eukaryota</taxon>
        <taxon>Metazoa</taxon>
        <taxon>Chordata</taxon>
        <taxon>Craniata</taxon>
        <taxon>Vertebrata</taxon>
        <taxon>Euteleostomi</taxon>
        <taxon>Lepidosauria</taxon>
        <taxon>Squamata</taxon>
        <taxon>Bifurcata</taxon>
        <taxon>Gekkota</taxon>
        <taxon>Sphaerodactylidae</taxon>
        <taxon>Sphaerodactylus</taxon>
    </lineage>
</organism>
<name>A0ACB8FTP3_9SAUR</name>